<evidence type="ECO:0000313" key="2">
    <source>
        <dbReference type="Proteomes" id="UP000000702"/>
    </source>
</evidence>
<dbReference type="Proteomes" id="UP000000702">
    <property type="component" value="Unassembled WGS sequence"/>
</dbReference>
<name>F9WJW2_TRYCI</name>
<dbReference type="AlphaFoldDB" id="F9WJW2"/>
<gene>
    <name evidence="1" type="ORF">TCIL3000_0_24260</name>
</gene>
<comment type="caution">
    <text evidence="1">The sequence shown here is derived from an EMBL/GenBank/DDBJ whole genome shotgun (WGS) entry which is preliminary data.</text>
</comment>
<dbReference type="EMBL" id="CAEQ01002780">
    <property type="protein sequence ID" value="CCD17620.1"/>
    <property type="molecule type" value="Genomic_DNA"/>
</dbReference>
<protein>
    <submittedName>
        <fullName evidence="1">Uncharacterized protein</fullName>
    </submittedName>
</protein>
<organism evidence="1 2">
    <name type="scientific">Trypanosoma congolense (strain IL3000)</name>
    <dbReference type="NCBI Taxonomy" id="1068625"/>
    <lineage>
        <taxon>Eukaryota</taxon>
        <taxon>Discoba</taxon>
        <taxon>Euglenozoa</taxon>
        <taxon>Kinetoplastea</taxon>
        <taxon>Metakinetoplastina</taxon>
        <taxon>Trypanosomatida</taxon>
        <taxon>Trypanosomatidae</taxon>
        <taxon>Trypanosoma</taxon>
        <taxon>Nannomonas</taxon>
    </lineage>
</organism>
<sequence length="144" mass="15815">MALSCIEALATRRKGRASGAVKLPADGVTKNNQTAASFGHAAVGRVSVCSVGHPKGRNPINTAFVFLRHQKPKLGRALEKRQVHVEHQKARRLKQMGEKGCQTVAPLSEAALRDIKRKAVGYLLQYFTRTQSFIGIRRSNIKAE</sequence>
<evidence type="ECO:0000313" key="1">
    <source>
        <dbReference type="EMBL" id="CCD17620.1"/>
    </source>
</evidence>
<accession>F9WJW2</accession>
<reference evidence="2" key="1">
    <citation type="submission" date="2011-07" db="EMBL/GenBank/DDBJ databases">
        <title>Divergent evolution of antigenic variation in African trypanosomes.</title>
        <authorList>
            <person name="Jackson A.P."/>
            <person name="Berry A."/>
            <person name="Allison H.C."/>
            <person name="Burton P."/>
            <person name="Anderson J."/>
            <person name="Aslett M."/>
            <person name="Brown R."/>
            <person name="Corton N."/>
            <person name="Harris D."/>
            <person name="Hauser H."/>
            <person name="Gamble J."/>
            <person name="Gilderthorp R."/>
            <person name="McQuillan J."/>
            <person name="Quail M.A."/>
            <person name="Sanders M."/>
            <person name="Van Tonder A."/>
            <person name="Ginger M.L."/>
            <person name="Donelson J.E."/>
            <person name="Field M.C."/>
            <person name="Barry J.D."/>
            <person name="Berriman M."/>
            <person name="Hertz-Fowler C."/>
        </authorList>
    </citation>
    <scope>NUCLEOTIDE SEQUENCE [LARGE SCALE GENOMIC DNA]</scope>
    <source>
        <strain evidence="2">IL3000</strain>
    </source>
</reference>
<reference evidence="1 2" key="2">
    <citation type="journal article" date="2012" name="Proc. Natl. Acad. Sci. U.S.A.">
        <title>Antigenic diversity is generated by distinct evolutionary mechanisms in African trypanosome species.</title>
        <authorList>
            <person name="Jackson A.P."/>
            <person name="Berry A."/>
            <person name="Aslett M."/>
            <person name="Allison H.C."/>
            <person name="Burton P."/>
            <person name="Vavrova-Anderson J."/>
            <person name="Brown R."/>
            <person name="Browne H."/>
            <person name="Corton N."/>
            <person name="Hauser H."/>
            <person name="Gamble J."/>
            <person name="Gilderthorp R."/>
            <person name="Marcello L."/>
            <person name="McQuillan J."/>
            <person name="Otto T.D."/>
            <person name="Quail M.A."/>
            <person name="Sanders M.J."/>
            <person name="van Tonder A."/>
            <person name="Ginger M.L."/>
            <person name="Field M.C."/>
            <person name="Barry J.D."/>
            <person name="Hertz-Fowler C."/>
            <person name="Berriman M."/>
        </authorList>
    </citation>
    <scope>NUCLEOTIDE SEQUENCE [LARGE SCALE GENOMIC DNA]</scope>
    <source>
        <strain evidence="1 2">IL3000</strain>
    </source>
</reference>
<keyword evidence="2" id="KW-1185">Reference proteome</keyword>
<proteinExistence type="predicted"/>